<dbReference type="EMBL" id="JACGWN010000013">
    <property type="protein sequence ID" value="KAL0411040.1"/>
    <property type="molecule type" value="Genomic_DNA"/>
</dbReference>
<name>A0AAW2U154_9LAMI</name>
<organism evidence="1">
    <name type="scientific">Sesamum latifolium</name>
    <dbReference type="NCBI Taxonomy" id="2727402"/>
    <lineage>
        <taxon>Eukaryota</taxon>
        <taxon>Viridiplantae</taxon>
        <taxon>Streptophyta</taxon>
        <taxon>Embryophyta</taxon>
        <taxon>Tracheophyta</taxon>
        <taxon>Spermatophyta</taxon>
        <taxon>Magnoliopsida</taxon>
        <taxon>eudicotyledons</taxon>
        <taxon>Gunneridae</taxon>
        <taxon>Pentapetalae</taxon>
        <taxon>asterids</taxon>
        <taxon>lamiids</taxon>
        <taxon>Lamiales</taxon>
        <taxon>Pedaliaceae</taxon>
        <taxon>Sesamum</taxon>
    </lineage>
</organism>
<proteinExistence type="predicted"/>
<gene>
    <name evidence="1" type="ORF">Slati_3693700</name>
</gene>
<accession>A0AAW2U154</accession>
<dbReference type="AlphaFoldDB" id="A0AAW2U154"/>
<reference evidence="1" key="1">
    <citation type="submission" date="2020-06" db="EMBL/GenBank/DDBJ databases">
        <authorList>
            <person name="Li T."/>
            <person name="Hu X."/>
            <person name="Zhang T."/>
            <person name="Song X."/>
            <person name="Zhang H."/>
            <person name="Dai N."/>
            <person name="Sheng W."/>
            <person name="Hou X."/>
            <person name="Wei L."/>
        </authorList>
    </citation>
    <scope>NUCLEOTIDE SEQUENCE</scope>
    <source>
        <strain evidence="1">KEN1</strain>
        <tissue evidence="1">Leaf</tissue>
    </source>
</reference>
<comment type="caution">
    <text evidence="1">The sequence shown here is derived from an EMBL/GenBank/DDBJ whole genome shotgun (WGS) entry which is preliminary data.</text>
</comment>
<sequence length="134" mass="14956">MGLRWEIGDGSSIPIVGHAWLLRPLCFHLICKPRTLADNTRVAALLSSDSEWNKRLVEAEFSPLDAECILGIKLKGNGVSDNLVWHYESHGCFTVGSAYRVAQEQGKGARSSMLVRSWKFIWKSKAPPKVLMFA</sequence>
<evidence type="ECO:0000313" key="1">
    <source>
        <dbReference type="EMBL" id="KAL0411040.1"/>
    </source>
</evidence>
<protein>
    <submittedName>
        <fullName evidence="1">Uncharacterized protein</fullName>
    </submittedName>
</protein>
<reference evidence="1" key="2">
    <citation type="journal article" date="2024" name="Plant">
        <title>Genomic evolution and insights into agronomic trait innovations of Sesamum species.</title>
        <authorList>
            <person name="Miao H."/>
            <person name="Wang L."/>
            <person name="Qu L."/>
            <person name="Liu H."/>
            <person name="Sun Y."/>
            <person name="Le M."/>
            <person name="Wang Q."/>
            <person name="Wei S."/>
            <person name="Zheng Y."/>
            <person name="Lin W."/>
            <person name="Duan Y."/>
            <person name="Cao H."/>
            <person name="Xiong S."/>
            <person name="Wang X."/>
            <person name="Wei L."/>
            <person name="Li C."/>
            <person name="Ma Q."/>
            <person name="Ju M."/>
            <person name="Zhao R."/>
            <person name="Li G."/>
            <person name="Mu C."/>
            <person name="Tian Q."/>
            <person name="Mei H."/>
            <person name="Zhang T."/>
            <person name="Gao T."/>
            <person name="Zhang H."/>
        </authorList>
    </citation>
    <scope>NUCLEOTIDE SEQUENCE</scope>
    <source>
        <strain evidence="1">KEN1</strain>
    </source>
</reference>